<evidence type="ECO:0000313" key="2">
    <source>
        <dbReference type="EMBL" id="TKI86565.1"/>
    </source>
</evidence>
<sequence>RIAMMDERETLIKLRTLKSLGIHISIDDFGTGYSSLAYLPLYPIDTLKIPREFITMSETCDDGMEIIKTIITLANTLGMS</sequence>
<dbReference type="CDD" id="cd01948">
    <property type="entry name" value="EAL"/>
    <property type="match status" value="1"/>
</dbReference>
<dbReference type="Gene3D" id="3.20.20.450">
    <property type="entry name" value="EAL domain"/>
    <property type="match status" value="1"/>
</dbReference>
<dbReference type="PROSITE" id="PS50883">
    <property type="entry name" value="EAL"/>
    <property type="match status" value="1"/>
</dbReference>
<dbReference type="InterPro" id="IPR050706">
    <property type="entry name" value="Cyclic-di-GMP_PDE-like"/>
</dbReference>
<name>A0A9X9A012_BACCE</name>
<gene>
    <name evidence="2" type="ORF">FC695_39320</name>
</gene>
<dbReference type="Pfam" id="PF00563">
    <property type="entry name" value="EAL"/>
    <property type="match status" value="1"/>
</dbReference>
<proteinExistence type="predicted"/>
<dbReference type="InterPro" id="IPR001633">
    <property type="entry name" value="EAL_dom"/>
</dbReference>
<accession>A0A9X9A012</accession>
<dbReference type="InterPro" id="IPR035919">
    <property type="entry name" value="EAL_sf"/>
</dbReference>
<dbReference type="GO" id="GO:0071111">
    <property type="term" value="F:cyclic-guanylate-specific phosphodiesterase activity"/>
    <property type="evidence" value="ECO:0007669"/>
    <property type="project" value="InterPro"/>
</dbReference>
<dbReference type="SUPFAM" id="SSF141868">
    <property type="entry name" value="EAL domain-like"/>
    <property type="match status" value="1"/>
</dbReference>
<reference evidence="2 3" key="1">
    <citation type="journal article" date="2019" name="Environ. Microbiol.">
        <title>An active ?-lactamase is a part of an orchestrated cell wall stress resistance network of Bacillus subtilis and related rhizosphere species.</title>
        <authorList>
            <person name="Bucher T."/>
            <person name="Keren-Paz A."/>
            <person name="Hausser J."/>
            <person name="Olender T."/>
            <person name="Cytryn E."/>
            <person name="Kolodkin-Gal I."/>
        </authorList>
    </citation>
    <scope>NUCLEOTIDE SEQUENCE [LARGE SCALE GENOMIC DNA]</scope>
    <source>
        <strain evidence="2 3">I32</strain>
    </source>
</reference>
<organism evidence="2 3">
    <name type="scientific">Bacillus cereus</name>
    <dbReference type="NCBI Taxonomy" id="1396"/>
    <lineage>
        <taxon>Bacteria</taxon>
        <taxon>Bacillati</taxon>
        <taxon>Bacillota</taxon>
        <taxon>Bacilli</taxon>
        <taxon>Bacillales</taxon>
        <taxon>Bacillaceae</taxon>
        <taxon>Bacillus</taxon>
        <taxon>Bacillus cereus group</taxon>
    </lineage>
</organism>
<dbReference type="PANTHER" id="PTHR33121:SF70">
    <property type="entry name" value="SIGNALING PROTEIN YKOW"/>
    <property type="match status" value="1"/>
</dbReference>
<dbReference type="EMBL" id="SZOH01004329">
    <property type="protein sequence ID" value="TKI86565.1"/>
    <property type="molecule type" value="Genomic_DNA"/>
</dbReference>
<protein>
    <submittedName>
        <fullName evidence="2">EAL domain-containing protein</fullName>
    </submittedName>
</protein>
<evidence type="ECO:0000313" key="3">
    <source>
        <dbReference type="Proteomes" id="UP000308444"/>
    </source>
</evidence>
<dbReference type="PANTHER" id="PTHR33121">
    <property type="entry name" value="CYCLIC DI-GMP PHOSPHODIESTERASE PDEF"/>
    <property type="match status" value="1"/>
</dbReference>
<feature type="non-terminal residue" evidence="2">
    <location>
        <position position="80"/>
    </location>
</feature>
<feature type="non-terminal residue" evidence="2">
    <location>
        <position position="1"/>
    </location>
</feature>
<dbReference type="Proteomes" id="UP000308444">
    <property type="component" value="Unassembled WGS sequence"/>
</dbReference>
<dbReference type="AlphaFoldDB" id="A0A9X9A012"/>
<evidence type="ECO:0000259" key="1">
    <source>
        <dbReference type="PROSITE" id="PS50883"/>
    </source>
</evidence>
<comment type="caution">
    <text evidence="2">The sequence shown here is derived from an EMBL/GenBank/DDBJ whole genome shotgun (WGS) entry which is preliminary data.</text>
</comment>
<feature type="domain" description="EAL" evidence="1">
    <location>
        <begin position="1"/>
        <end position="80"/>
    </location>
</feature>